<protein>
    <recommendedName>
        <fullName evidence="4">Lipoprotein</fullName>
    </recommendedName>
</protein>
<dbReference type="Proteomes" id="UP000487649">
    <property type="component" value="Unassembled WGS sequence"/>
</dbReference>
<dbReference type="AlphaFoldDB" id="A0A9X4XFZ4"/>
<comment type="caution">
    <text evidence="2">The sequence shown here is derived from an EMBL/GenBank/DDBJ whole genome shotgun (WGS) entry which is preliminary data.</text>
</comment>
<keyword evidence="1" id="KW-0732">Signal</keyword>
<evidence type="ECO:0000313" key="2">
    <source>
        <dbReference type="EMBL" id="MTK22631.1"/>
    </source>
</evidence>
<organism evidence="2 3">
    <name type="scientific">Turicibacter sanguinis</name>
    <dbReference type="NCBI Taxonomy" id="154288"/>
    <lineage>
        <taxon>Bacteria</taxon>
        <taxon>Bacillati</taxon>
        <taxon>Bacillota</taxon>
        <taxon>Erysipelotrichia</taxon>
        <taxon>Erysipelotrichales</taxon>
        <taxon>Turicibacteraceae</taxon>
        <taxon>Turicibacter</taxon>
    </lineage>
</organism>
<dbReference type="EMBL" id="WMQE01000046">
    <property type="protein sequence ID" value="MTK22631.1"/>
    <property type="molecule type" value="Genomic_DNA"/>
</dbReference>
<evidence type="ECO:0008006" key="4">
    <source>
        <dbReference type="Google" id="ProtNLM"/>
    </source>
</evidence>
<name>A0A9X4XFZ4_9FIRM</name>
<reference evidence="2 3" key="1">
    <citation type="journal article" date="2019" name="Nat. Med.">
        <title>A library of human gut bacterial isolates paired with longitudinal multiomics data enables mechanistic microbiome research.</title>
        <authorList>
            <person name="Poyet M."/>
            <person name="Groussin M."/>
            <person name="Gibbons S.M."/>
            <person name="Avila-Pacheco J."/>
            <person name="Jiang X."/>
            <person name="Kearney S.M."/>
            <person name="Perrotta A.R."/>
            <person name="Berdy B."/>
            <person name="Zhao S."/>
            <person name="Lieberman T.D."/>
            <person name="Swanson P.K."/>
            <person name="Smith M."/>
            <person name="Roesemann S."/>
            <person name="Alexander J.E."/>
            <person name="Rich S.A."/>
            <person name="Livny J."/>
            <person name="Vlamakis H."/>
            <person name="Clish C."/>
            <person name="Bullock K."/>
            <person name="Deik A."/>
            <person name="Scott J."/>
            <person name="Pierce K.A."/>
            <person name="Xavier R.J."/>
            <person name="Alm E.J."/>
        </authorList>
    </citation>
    <scope>NUCLEOTIDE SEQUENCE [LARGE SCALE GENOMIC DNA]</scope>
    <source>
        <strain evidence="2 3">BIOML-A198</strain>
    </source>
</reference>
<dbReference type="RefSeq" id="WP_006785277.1">
    <property type="nucleotide sequence ID" value="NZ_CAUWFM010000044.1"/>
</dbReference>
<evidence type="ECO:0000313" key="3">
    <source>
        <dbReference type="Proteomes" id="UP000487649"/>
    </source>
</evidence>
<feature type="chain" id="PRO_5040822211" description="Lipoprotein" evidence="1">
    <location>
        <begin position="21"/>
        <end position="208"/>
    </location>
</feature>
<gene>
    <name evidence="2" type="ORF">GMA92_14575</name>
</gene>
<dbReference type="PROSITE" id="PS51257">
    <property type="entry name" value="PROKAR_LIPOPROTEIN"/>
    <property type="match status" value="1"/>
</dbReference>
<feature type="signal peptide" evidence="1">
    <location>
        <begin position="1"/>
        <end position="20"/>
    </location>
</feature>
<sequence>MNFKKIGLMLSALLVTVGLAGCSGSKLPEGDVKIVKQDINGVIGLLLESADYGQDQSTVASMVLPEGSSYDINLSVEQYENGQLVNTLELPTYTTATMDKNGIVHMILNIGEGDIKTIYSIAEVDTEKTTDSKNPQYKVTKMNEAPMTFDARTEIGQYGGDLNTPVALAGYVTFKEGGTQEGINLTSYTDEVGNYASANIVKVNIVQK</sequence>
<accession>A0A9X4XFZ4</accession>
<evidence type="ECO:0000256" key="1">
    <source>
        <dbReference type="SAM" id="SignalP"/>
    </source>
</evidence>
<proteinExistence type="predicted"/>